<keyword evidence="5 7" id="KW-0472">Membrane</keyword>
<proteinExistence type="inferred from homology"/>
<dbReference type="SUPFAM" id="SSF103473">
    <property type="entry name" value="MFS general substrate transporter"/>
    <property type="match status" value="1"/>
</dbReference>
<comment type="subcellular location">
    <subcellularLocation>
        <location evidence="1">Membrane</location>
        <topology evidence="1">Multi-pass membrane protein</topology>
    </subcellularLocation>
</comment>
<feature type="transmembrane region" description="Helical" evidence="7">
    <location>
        <begin position="380"/>
        <end position="402"/>
    </location>
</feature>
<dbReference type="RefSeq" id="XP_033686491.1">
    <property type="nucleotide sequence ID" value="XM_033823545.1"/>
</dbReference>
<evidence type="ECO:0000313" key="9">
    <source>
        <dbReference type="EMBL" id="KAF2251487.1"/>
    </source>
</evidence>
<feature type="domain" description="Major facilitator superfamily (MFS) profile" evidence="8">
    <location>
        <begin position="40"/>
        <end position="470"/>
    </location>
</feature>
<name>A0A6A6IMM8_9PLEO</name>
<dbReference type="PROSITE" id="PS50850">
    <property type="entry name" value="MFS"/>
    <property type="match status" value="1"/>
</dbReference>
<feature type="transmembrane region" description="Helical" evidence="7">
    <location>
        <begin position="441"/>
        <end position="462"/>
    </location>
</feature>
<dbReference type="GeneID" id="54576875"/>
<feature type="transmembrane region" description="Helical" evidence="7">
    <location>
        <begin position="132"/>
        <end position="153"/>
    </location>
</feature>
<accession>A0A6A6IMM8</accession>
<evidence type="ECO:0000256" key="3">
    <source>
        <dbReference type="ARBA" id="ARBA00022692"/>
    </source>
</evidence>
<gene>
    <name evidence="9" type="ORF">BU26DRAFT_424061</name>
</gene>
<feature type="transmembrane region" description="Helical" evidence="7">
    <location>
        <begin position="41"/>
        <end position="63"/>
    </location>
</feature>
<evidence type="ECO:0000256" key="4">
    <source>
        <dbReference type="ARBA" id="ARBA00022989"/>
    </source>
</evidence>
<keyword evidence="3 7" id="KW-0812">Transmembrane</keyword>
<protein>
    <submittedName>
        <fullName evidence="9">MFS general substrate transporter</fullName>
    </submittedName>
</protein>
<evidence type="ECO:0000256" key="6">
    <source>
        <dbReference type="SAM" id="MobiDB-lite"/>
    </source>
</evidence>
<organism evidence="9 10">
    <name type="scientific">Trematosphaeria pertusa</name>
    <dbReference type="NCBI Taxonomy" id="390896"/>
    <lineage>
        <taxon>Eukaryota</taxon>
        <taxon>Fungi</taxon>
        <taxon>Dikarya</taxon>
        <taxon>Ascomycota</taxon>
        <taxon>Pezizomycotina</taxon>
        <taxon>Dothideomycetes</taxon>
        <taxon>Pleosporomycetidae</taxon>
        <taxon>Pleosporales</taxon>
        <taxon>Massarineae</taxon>
        <taxon>Trematosphaeriaceae</taxon>
        <taxon>Trematosphaeria</taxon>
    </lineage>
</organism>
<dbReference type="Gene3D" id="1.20.1250.20">
    <property type="entry name" value="MFS general substrate transporter like domains"/>
    <property type="match status" value="1"/>
</dbReference>
<dbReference type="InterPro" id="IPR036259">
    <property type="entry name" value="MFS_trans_sf"/>
</dbReference>
<feature type="transmembrane region" description="Helical" evidence="7">
    <location>
        <begin position="75"/>
        <end position="95"/>
    </location>
</feature>
<feature type="transmembrane region" description="Helical" evidence="7">
    <location>
        <begin position="349"/>
        <end position="368"/>
    </location>
</feature>
<dbReference type="AlphaFoldDB" id="A0A6A6IMM8"/>
<dbReference type="OrthoDB" id="5296287at2759"/>
<reference evidence="9" key="1">
    <citation type="journal article" date="2020" name="Stud. Mycol.">
        <title>101 Dothideomycetes genomes: a test case for predicting lifestyles and emergence of pathogens.</title>
        <authorList>
            <person name="Haridas S."/>
            <person name="Albert R."/>
            <person name="Binder M."/>
            <person name="Bloem J."/>
            <person name="Labutti K."/>
            <person name="Salamov A."/>
            <person name="Andreopoulos B."/>
            <person name="Baker S."/>
            <person name="Barry K."/>
            <person name="Bills G."/>
            <person name="Bluhm B."/>
            <person name="Cannon C."/>
            <person name="Castanera R."/>
            <person name="Culley D."/>
            <person name="Daum C."/>
            <person name="Ezra D."/>
            <person name="Gonzalez J."/>
            <person name="Henrissat B."/>
            <person name="Kuo A."/>
            <person name="Liang C."/>
            <person name="Lipzen A."/>
            <person name="Lutzoni F."/>
            <person name="Magnuson J."/>
            <person name="Mondo S."/>
            <person name="Nolan M."/>
            <person name="Ohm R."/>
            <person name="Pangilinan J."/>
            <person name="Park H.-J."/>
            <person name="Ramirez L."/>
            <person name="Alfaro M."/>
            <person name="Sun H."/>
            <person name="Tritt A."/>
            <person name="Yoshinaga Y."/>
            <person name="Zwiers L.-H."/>
            <person name="Turgeon B."/>
            <person name="Goodwin S."/>
            <person name="Spatafora J."/>
            <person name="Crous P."/>
            <person name="Grigoriev I."/>
        </authorList>
    </citation>
    <scope>NUCLEOTIDE SEQUENCE</scope>
    <source>
        <strain evidence="9">CBS 122368</strain>
    </source>
</reference>
<feature type="transmembrane region" description="Helical" evidence="7">
    <location>
        <begin position="265"/>
        <end position="286"/>
    </location>
</feature>
<dbReference type="Pfam" id="PF07690">
    <property type="entry name" value="MFS_1"/>
    <property type="match status" value="1"/>
</dbReference>
<evidence type="ECO:0000256" key="1">
    <source>
        <dbReference type="ARBA" id="ARBA00004141"/>
    </source>
</evidence>
<feature type="transmembrane region" description="Helical" evidence="7">
    <location>
        <begin position="306"/>
        <end position="328"/>
    </location>
</feature>
<keyword evidence="4 7" id="KW-1133">Transmembrane helix</keyword>
<feature type="region of interest" description="Disordered" evidence="6">
    <location>
        <begin position="1"/>
        <end position="25"/>
    </location>
</feature>
<dbReference type="InterPro" id="IPR011701">
    <property type="entry name" value="MFS"/>
</dbReference>
<comment type="similarity">
    <text evidence="2">Belongs to the major facilitator superfamily.</text>
</comment>
<keyword evidence="10" id="KW-1185">Reference proteome</keyword>
<dbReference type="Proteomes" id="UP000800094">
    <property type="component" value="Unassembled WGS sequence"/>
</dbReference>
<evidence type="ECO:0000259" key="8">
    <source>
        <dbReference type="PROSITE" id="PS50850"/>
    </source>
</evidence>
<evidence type="ECO:0000256" key="2">
    <source>
        <dbReference type="ARBA" id="ARBA00008335"/>
    </source>
</evidence>
<feature type="transmembrane region" description="Helical" evidence="7">
    <location>
        <begin position="107"/>
        <end position="126"/>
    </location>
</feature>
<sequence>MLSQPKEGTGRGTEPEVVDWDSDEDPQKPINWSNVRKFKNIVVVCYSTFLTPLGSTMFAPAIAQVMSAFESNNPVLASFTVSVWILGYFFGPLFLGPLSELYGRLPVYLVCNTLFTVFNIATAVAPSLPALIVFRFLSGTFGGCPITIGAGTFGDLIRPRSRGKVIAVWSLGPMLGPIMGPIAGGFLGEDAGWRWICWVLSIASGIAAIATLLFQEETYPVVLLEQKAAKLRKQTGNKSLRSTFASLDRKPSHVFARAIIRPLKLLFRSPIVTLLSIYQGLVYGYMYLLFTTFPLVFQEQYGFGTGVIGLTYLGMGVGSLIGCVGAGVAADMIYRKATAAGRWKPEERLVPLIPACFFIPVGLFWYGWAAEGRTHWIVPILGTLVAGIGINTLMMCVATYFIDAHPLYEASATAAMTAVRSLIGCLVPLFGRSMYEAMGLGWGNSLLGFLSLAMCPLPWLFYRYGEGIRKNPRFQLRL</sequence>
<evidence type="ECO:0000256" key="7">
    <source>
        <dbReference type="SAM" id="Phobius"/>
    </source>
</evidence>
<dbReference type="EMBL" id="ML987193">
    <property type="protein sequence ID" value="KAF2251487.1"/>
    <property type="molecule type" value="Genomic_DNA"/>
</dbReference>
<evidence type="ECO:0000256" key="5">
    <source>
        <dbReference type="ARBA" id="ARBA00023136"/>
    </source>
</evidence>
<dbReference type="PANTHER" id="PTHR23502">
    <property type="entry name" value="MAJOR FACILITATOR SUPERFAMILY"/>
    <property type="match status" value="1"/>
</dbReference>
<evidence type="ECO:0000313" key="10">
    <source>
        <dbReference type="Proteomes" id="UP000800094"/>
    </source>
</evidence>
<feature type="transmembrane region" description="Helical" evidence="7">
    <location>
        <begin position="193"/>
        <end position="214"/>
    </location>
</feature>
<dbReference type="CDD" id="cd17323">
    <property type="entry name" value="MFS_Tpo1_MDR_like"/>
    <property type="match status" value="1"/>
</dbReference>
<feature type="transmembrane region" description="Helical" evidence="7">
    <location>
        <begin position="165"/>
        <end position="187"/>
    </location>
</feature>
<feature type="transmembrane region" description="Helical" evidence="7">
    <location>
        <begin position="414"/>
        <end position="435"/>
    </location>
</feature>
<dbReference type="GO" id="GO:0016020">
    <property type="term" value="C:membrane"/>
    <property type="evidence" value="ECO:0007669"/>
    <property type="project" value="UniProtKB-SubCell"/>
</dbReference>
<dbReference type="InterPro" id="IPR020846">
    <property type="entry name" value="MFS_dom"/>
</dbReference>
<dbReference type="FunFam" id="1.20.1250.20:FF:000011">
    <property type="entry name" value="MFS multidrug transporter, putative"/>
    <property type="match status" value="1"/>
</dbReference>
<dbReference type="GO" id="GO:0022857">
    <property type="term" value="F:transmembrane transporter activity"/>
    <property type="evidence" value="ECO:0007669"/>
    <property type="project" value="InterPro"/>
</dbReference>
<dbReference type="PANTHER" id="PTHR23502:SF68">
    <property type="entry name" value="MULTIDRUG TRANSPORTER, PUTATIVE (AFU_ORTHOLOGUE AFUA_3G01120)-RELATED"/>
    <property type="match status" value="1"/>
</dbReference>